<evidence type="ECO:0000313" key="2">
    <source>
        <dbReference type="EMBL" id="KAB1277319.1"/>
    </source>
</evidence>
<protein>
    <submittedName>
        <fullName evidence="2">Uncharacterized protein</fullName>
    </submittedName>
</protein>
<evidence type="ECO:0000256" key="1">
    <source>
        <dbReference type="SAM" id="MobiDB-lite"/>
    </source>
</evidence>
<feature type="compositionally biased region" description="Low complexity" evidence="1">
    <location>
        <begin position="65"/>
        <end position="75"/>
    </location>
</feature>
<sequence length="134" mass="14231">MFGQLSRADLSLPRKGDSQVPSTYSMPSALEDFQEPETDSLLKLCALATQPSPGSPCHQGQLSKPASCSPPACQSPAPPPRRTSLRRGIPEPSTLEEPDWPLDTKGTIQSLGPGKQAGLEEALRSVQEGPLSLL</sequence>
<accession>A0A5N4E1L5</accession>
<dbReference type="AlphaFoldDB" id="A0A5N4E1L5"/>
<proteinExistence type="predicted"/>
<name>A0A5N4E1L5_CAMDR</name>
<evidence type="ECO:0000313" key="3">
    <source>
        <dbReference type="Proteomes" id="UP000299084"/>
    </source>
</evidence>
<comment type="caution">
    <text evidence="2">The sequence shown here is derived from an EMBL/GenBank/DDBJ whole genome shotgun (WGS) entry which is preliminary data.</text>
</comment>
<feature type="region of interest" description="Disordered" evidence="1">
    <location>
        <begin position="1"/>
        <end position="35"/>
    </location>
</feature>
<feature type="region of interest" description="Disordered" evidence="1">
    <location>
        <begin position="50"/>
        <end position="116"/>
    </location>
</feature>
<dbReference type="Proteomes" id="UP000299084">
    <property type="component" value="Unassembled WGS sequence"/>
</dbReference>
<dbReference type="EMBL" id="JWIN03000006">
    <property type="protein sequence ID" value="KAB1277319.1"/>
    <property type="molecule type" value="Genomic_DNA"/>
</dbReference>
<gene>
    <name evidence="2" type="ORF">Cadr_000005216</name>
</gene>
<organism evidence="2 3">
    <name type="scientific">Camelus dromedarius</name>
    <name type="common">Dromedary</name>
    <name type="synonym">Arabian camel</name>
    <dbReference type="NCBI Taxonomy" id="9838"/>
    <lineage>
        <taxon>Eukaryota</taxon>
        <taxon>Metazoa</taxon>
        <taxon>Chordata</taxon>
        <taxon>Craniata</taxon>
        <taxon>Vertebrata</taxon>
        <taxon>Euteleostomi</taxon>
        <taxon>Mammalia</taxon>
        <taxon>Eutheria</taxon>
        <taxon>Laurasiatheria</taxon>
        <taxon>Artiodactyla</taxon>
        <taxon>Tylopoda</taxon>
        <taxon>Camelidae</taxon>
        <taxon>Camelus</taxon>
    </lineage>
</organism>
<reference evidence="2 3" key="1">
    <citation type="journal article" date="2019" name="Mol. Ecol. Resour.">
        <title>Improving Illumina assemblies with Hi-C and long reads: an example with the North African dromedary.</title>
        <authorList>
            <person name="Elbers J.P."/>
            <person name="Rogers M.F."/>
            <person name="Perelman P.L."/>
            <person name="Proskuryakova A.A."/>
            <person name="Serdyukova N.A."/>
            <person name="Johnson W.E."/>
            <person name="Horin P."/>
            <person name="Corander J."/>
            <person name="Murphy D."/>
            <person name="Burger P.A."/>
        </authorList>
    </citation>
    <scope>NUCLEOTIDE SEQUENCE [LARGE SCALE GENOMIC DNA]</scope>
    <source>
        <strain evidence="2">Drom800</strain>
        <tissue evidence="2">Blood</tissue>
    </source>
</reference>
<keyword evidence="3" id="KW-1185">Reference proteome</keyword>